<reference evidence="3" key="1">
    <citation type="journal article" date="2014" name="Int. J. Syst. Evol. Microbiol.">
        <title>Complete genome sequence of Corynebacterium casei LMG S-19264T (=DSM 44701T), isolated from a smear-ripened cheese.</title>
        <authorList>
            <consortium name="US DOE Joint Genome Institute (JGI-PGF)"/>
            <person name="Walter F."/>
            <person name="Albersmeier A."/>
            <person name="Kalinowski J."/>
            <person name="Ruckert C."/>
        </authorList>
    </citation>
    <scope>NUCLEOTIDE SEQUENCE</scope>
    <source>
        <strain evidence="3">KCTC 42650</strain>
    </source>
</reference>
<proteinExistence type="predicted"/>
<dbReference type="AlphaFoldDB" id="A0A8J3MCA5"/>
<dbReference type="Proteomes" id="UP000626220">
    <property type="component" value="Unassembled WGS sequence"/>
</dbReference>
<name>A0A8J3MCA5_9RHOB</name>
<feature type="chain" id="PRO_5035268351" description="DUF2147 domain-containing protein" evidence="1">
    <location>
        <begin position="26"/>
        <end position="133"/>
    </location>
</feature>
<protein>
    <recommendedName>
        <fullName evidence="2">DUF2147 domain-containing protein</fullName>
    </recommendedName>
</protein>
<feature type="signal peptide" evidence="1">
    <location>
        <begin position="1"/>
        <end position="25"/>
    </location>
</feature>
<organism evidence="3 4">
    <name type="scientific">Seohaeicola zhoushanensis</name>
    <dbReference type="NCBI Taxonomy" id="1569283"/>
    <lineage>
        <taxon>Bacteria</taxon>
        <taxon>Pseudomonadati</taxon>
        <taxon>Pseudomonadota</taxon>
        <taxon>Alphaproteobacteria</taxon>
        <taxon>Rhodobacterales</taxon>
        <taxon>Roseobacteraceae</taxon>
        <taxon>Seohaeicola</taxon>
    </lineage>
</organism>
<accession>A0A8J3MCA5</accession>
<keyword evidence="4" id="KW-1185">Reference proteome</keyword>
<dbReference type="Pfam" id="PF09917">
    <property type="entry name" value="DUF2147"/>
    <property type="match status" value="1"/>
</dbReference>
<dbReference type="InterPro" id="IPR019223">
    <property type="entry name" value="DUF2147"/>
</dbReference>
<dbReference type="EMBL" id="BNCJ01000032">
    <property type="protein sequence ID" value="GHF72568.1"/>
    <property type="molecule type" value="Genomic_DNA"/>
</dbReference>
<reference evidence="3" key="2">
    <citation type="submission" date="2020-09" db="EMBL/GenBank/DDBJ databases">
        <authorList>
            <person name="Sun Q."/>
            <person name="Kim S."/>
        </authorList>
    </citation>
    <scope>NUCLEOTIDE SEQUENCE</scope>
    <source>
        <strain evidence="3">KCTC 42650</strain>
    </source>
</reference>
<sequence length="133" mass="14746">MIQMFPLLSLALAAVALVAAPTARAASPEGVWLTQPDRKGGYAHIRAHACGPALCGTVEKAFDRTGAEIWTPNVGKRVFWDMWEDEQGHYRGRAWVPMLKREYPGSIRLLGDRLQVHGCSGPICMSQTWTRVK</sequence>
<evidence type="ECO:0000313" key="4">
    <source>
        <dbReference type="Proteomes" id="UP000626220"/>
    </source>
</evidence>
<evidence type="ECO:0000256" key="1">
    <source>
        <dbReference type="SAM" id="SignalP"/>
    </source>
</evidence>
<comment type="caution">
    <text evidence="3">The sequence shown here is derived from an EMBL/GenBank/DDBJ whole genome shotgun (WGS) entry which is preliminary data.</text>
</comment>
<keyword evidence="1" id="KW-0732">Signal</keyword>
<feature type="domain" description="DUF2147" evidence="2">
    <location>
        <begin position="30"/>
        <end position="131"/>
    </location>
</feature>
<dbReference type="PANTHER" id="PTHR36919:SF2">
    <property type="entry name" value="BLL6627 PROTEIN"/>
    <property type="match status" value="1"/>
</dbReference>
<evidence type="ECO:0000313" key="3">
    <source>
        <dbReference type="EMBL" id="GHF72568.1"/>
    </source>
</evidence>
<gene>
    <name evidence="3" type="ORF">GCM10017056_49350</name>
</gene>
<dbReference type="PANTHER" id="PTHR36919">
    <property type="entry name" value="BLR1215 PROTEIN"/>
    <property type="match status" value="1"/>
</dbReference>
<evidence type="ECO:0000259" key="2">
    <source>
        <dbReference type="Pfam" id="PF09917"/>
    </source>
</evidence>
<dbReference type="Gene3D" id="2.40.128.520">
    <property type="match status" value="1"/>
</dbReference>